<dbReference type="SUPFAM" id="SSF52540">
    <property type="entry name" value="P-loop containing nucleoside triphosphate hydrolases"/>
    <property type="match status" value="1"/>
</dbReference>
<dbReference type="PANTHER" id="PTHR30486:SF6">
    <property type="entry name" value="TYPE IV PILUS RETRACTATION ATPASE PILT"/>
    <property type="match status" value="1"/>
</dbReference>
<sequence length="438" mass="47479">MDRGTELALKRAVREGLATRLQGDFDPVEVESAIQSLVQEAVRAWNLGLAEPDVARLCRSVGDDFLRYGPLQGLLEDPGITEIIVNGGGVAMDAGVARFLEPHVFVERAGRLEPCPYVRFDDADHLRRIIDKIAEQAGMRCDEAHAMGCAMLPGGKARATYIVPPLAPDGPALNLRLFGDDAMSIEDLTARGALSPVMAEFLGSAVRARCPVIISGGTGSGKTTMLGALSGFIPDDERVLTIEDTPELRLRAAHVERMQTREANTEGEGAVGMRELVALSLRRRPDRIIVGECRGAEAYEMLQAMQTDHPGSMTTVHANDPGNALSRLRTMVGYANADLGRDVIVQQIAESLAGGLIVHVERMRDGGRRVTSIVAVDQMPEGATVIPRAELFRFEPRGMDAFGRITGAWRACGVQPQRIKQRMLAAGVRFDPSWFFGS</sequence>
<dbReference type="OrthoDB" id="9810761at2"/>
<dbReference type="AlphaFoldDB" id="A0A369LD88"/>
<dbReference type="Gene3D" id="3.40.50.300">
    <property type="entry name" value="P-loop containing nucleotide triphosphate hydrolases"/>
    <property type="match status" value="1"/>
</dbReference>
<feature type="domain" description="Bacterial type II secretion system protein E" evidence="2">
    <location>
        <begin position="103"/>
        <end position="352"/>
    </location>
</feature>
<dbReference type="InterPro" id="IPR001482">
    <property type="entry name" value="T2SS/T4SS_dom"/>
</dbReference>
<gene>
    <name evidence="3" type="ORF">C1880_04720</name>
</gene>
<accession>A0A369LD88</accession>
<comment type="caution">
    <text evidence="3">The sequence shown here is derived from an EMBL/GenBank/DDBJ whole genome shotgun (WGS) entry which is preliminary data.</text>
</comment>
<protein>
    <submittedName>
        <fullName evidence="3">CpaF family protein</fullName>
    </submittedName>
</protein>
<keyword evidence="4" id="KW-1185">Reference proteome</keyword>
<name>A0A369LD88_9ACTN</name>
<evidence type="ECO:0000259" key="2">
    <source>
        <dbReference type="Pfam" id="PF00437"/>
    </source>
</evidence>
<dbReference type="InterPro" id="IPR027417">
    <property type="entry name" value="P-loop_NTPase"/>
</dbReference>
<evidence type="ECO:0000256" key="1">
    <source>
        <dbReference type="ARBA" id="ARBA00006611"/>
    </source>
</evidence>
<dbReference type="STRING" id="1034345.GCA_000236865_00495"/>
<dbReference type="Pfam" id="PF00437">
    <property type="entry name" value="T2SSE"/>
    <property type="match status" value="1"/>
</dbReference>
<proteinExistence type="inferred from homology"/>
<dbReference type="CDD" id="cd01130">
    <property type="entry name" value="VirB11-like_ATPase"/>
    <property type="match status" value="1"/>
</dbReference>
<dbReference type="PANTHER" id="PTHR30486">
    <property type="entry name" value="TWITCHING MOTILITY PROTEIN PILT"/>
    <property type="match status" value="1"/>
</dbReference>
<evidence type="ECO:0000313" key="4">
    <source>
        <dbReference type="Proteomes" id="UP000253792"/>
    </source>
</evidence>
<dbReference type="EMBL" id="PPTP01000003">
    <property type="protein sequence ID" value="RDB56186.1"/>
    <property type="molecule type" value="Genomic_DNA"/>
</dbReference>
<dbReference type="GO" id="GO:0016887">
    <property type="term" value="F:ATP hydrolysis activity"/>
    <property type="evidence" value="ECO:0007669"/>
    <property type="project" value="InterPro"/>
</dbReference>
<reference evidence="3 4" key="1">
    <citation type="journal article" date="2018" name="Elife">
        <title>Discovery and characterization of a prevalent human gut bacterial enzyme sufficient for the inactivation of a family of plant toxins.</title>
        <authorList>
            <person name="Koppel N."/>
            <person name="Bisanz J.E."/>
            <person name="Pandelia M.E."/>
            <person name="Turnbaugh P.J."/>
            <person name="Balskus E.P."/>
        </authorList>
    </citation>
    <scope>NUCLEOTIDE SEQUENCE [LARGE SCALE GENOMIC DNA]</scope>
    <source>
        <strain evidence="4">anaerobia AP69FAA</strain>
    </source>
</reference>
<dbReference type="InterPro" id="IPR050921">
    <property type="entry name" value="T4SS_GSP_E_ATPase"/>
</dbReference>
<dbReference type="Proteomes" id="UP000253792">
    <property type="component" value="Unassembled WGS sequence"/>
</dbReference>
<comment type="similarity">
    <text evidence="1">Belongs to the GSP E family.</text>
</comment>
<evidence type="ECO:0000313" key="3">
    <source>
        <dbReference type="EMBL" id="RDB56186.1"/>
    </source>
</evidence>
<dbReference type="Gene3D" id="3.30.450.380">
    <property type="match status" value="1"/>
</dbReference>
<organism evidence="3 4">
    <name type="scientific">Senegalimassilia anaerobia</name>
    <dbReference type="NCBI Taxonomy" id="1473216"/>
    <lineage>
        <taxon>Bacteria</taxon>
        <taxon>Bacillati</taxon>
        <taxon>Actinomycetota</taxon>
        <taxon>Coriobacteriia</taxon>
        <taxon>Coriobacteriales</taxon>
        <taxon>Coriobacteriaceae</taxon>
        <taxon>Senegalimassilia</taxon>
    </lineage>
</organism>